<dbReference type="InterPro" id="IPR003735">
    <property type="entry name" value="Metal_Tscrpt_repr"/>
</dbReference>
<keyword evidence="3" id="KW-1185">Reference proteome</keyword>
<sequence>MSHANNPEILKRLRRAAGHLASVVAMVEDGRDCLAITQQMQAVIKALEMTKRTLIHHHIDEHLGHVAGNAAGPLPAEARALVAEIKEISKYL</sequence>
<dbReference type="RefSeq" id="WP_266350910.1">
    <property type="nucleotide sequence ID" value="NZ_JAPKNG010000007.1"/>
</dbReference>
<gene>
    <name evidence="2" type="ORF">QO014_004439</name>
</gene>
<dbReference type="Pfam" id="PF02583">
    <property type="entry name" value="Trns_repr_metal"/>
    <property type="match status" value="1"/>
</dbReference>
<dbReference type="Proteomes" id="UP001241603">
    <property type="component" value="Unassembled WGS sequence"/>
</dbReference>
<dbReference type="PANTHER" id="PTHR33677">
    <property type="entry name" value="TRANSCRIPTIONAL REPRESSOR FRMR-RELATED"/>
    <property type="match status" value="1"/>
</dbReference>
<dbReference type="PANTHER" id="PTHR33677:SF5">
    <property type="entry name" value="TRANSCRIPTIONAL REPRESSOR FRMR"/>
    <property type="match status" value="1"/>
</dbReference>
<dbReference type="Gene3D" id="1.20.58.1000">
    <property type="entry name" value="Metal-sensitive repressor, helix protomer"/>
    <property type="match status" value="1"/>
</dbReference>
<organism evidence="2 3">
    <name type="scientific">Kaistia dalseonensis</name>
    <dbReference type="NCBI Taxonomy" id="410840"/>
    <lineage>
        <taxon>Bacteria</taxon>
        <taxon>Pseudomonadati</taxon>
        <taxon>Pseudomonadota</taxon>
        <taxon>Alphaproteobacteria</taxon>
        <taxon>Hyphomicrobiales</taxon>
        <taxon>Kaistiaceae</taxon>
        <taxon>Kaistia</taxon>
    </lineage>
</organism>
<evidence type="ECO:0000313" key="2">
    <source>
        <dbReference type="EMBL" id="MDQ0440026.1"/>
    </source>
</evidence>
<reference evidence="2 3" key="1">
    <citation type="submission" date="2023-07" db="EMBL/GenBank/DDBJ databases">
        <title>Genomic Encyclopedia of Type Strains, Phase IV (KMG-IV): sequencing the most valuable type-strain genomes for metagenomic binning, comparative biology and taxonomic classification.</title>
        <authorList>
            <person name="Goeker M."/>
        </authorList>
    </citation>
    <scope>NUCLEOTIDE SEQUENCE [LARGE SCALE GENOMIC DNA]</scope>
    <source>
        <strain evidence="2 3">B6-8</strain>
    </source>
</reference>
<accession>A0ABU0HCJ6</accession>
<dbReference type="GO" id="GO:0003677">
    <property type="term" value="F:DNA binding"/>
    <property type="evidence" value="ECO:0007669"/>
    <property type="project" value="UniProtKB-KW"/>
</dbReference>
<comment type="caution">
    <text evidence="2">The sequence shown here is derived from an EMBL/GenBank/DDBJ whole genome shotgun (WGS) entry which is preliminary data.</text>
</comment>
<evidence type="ECO:0000256" key="1">
    <source>
        <dbReference type="ARBA" id="ARBA00005260"/>
    </source>
</evidence>
<proteinExistence type="inferred from homology"/>
<dbReference type="EMBL" id="JAUSVO010000007">
    <property type="protein sequence ID" value="MDQ0440026.1"/>
    <property type="molecule type" value="Genomic_DNA"/>
</dbReference>
<comment type="similarity">
    <text evidence="1">Belongs to the FrmR/RcnR family.</text>
</comment>
<dbReference type="InterPro" id="IPR038390">
    <property type="entry name" value="Metal_Tscrpt_repr_sf"/>
</dbReference>
<name>A0ABU0HCJ6_9HYPH</name>
<evidence type="ECO:0000313" key="3">
    <source>
        <dbReference type="Proteomes" id="UP001241603"/>
    </source>
</evidence>
<protein>
    <submittedName>
        <fullName evidence="2">DNA-binding FrmR family transcriptional regulator</fullName>
    </submittedName>
</protein>
<keyword evidence="2" id="KW-0238">DNA-binding</keyword>